<feature type="region of interest" description="Disordered" evidence="1">
    <location>
        <begin position="1"/>
        <end position="30"/>
    </location>
</feature>
<dbReference type="Proteomes" id="UP000813461">
    <property type="component" value="Unassembled WGS sequence"/>
</dbReference>
<comment type="caution">
    <text evidence="2">The sequence shown here is derived from an EMBL/GenBank/DDBJ whole genome shotgun (WGS) entry which is preliminary data.</text>
</comment>
<feature type="region of interest" description="Disordered" evidence="1">
    <location>
        <begin position="47"/>
        <end position="249"/>
    </location>
</feature>
<dbReference type="EMBL" id="JAGMVJ010000026">
    <property type="protein sequence ID" value="KAH7070875.1"/>
    <property type="molecule type" value="Genomic_DNA"/>
</dbReference>
<feature type="compositionally biased region" description="Polar residues" evidence="1">
    <location>
        <begin position="198"/>
        <end position="232"/>
    </location>
</feature>
<feature type="compositionally biased region" description="Basic and acidic residues" evidence="1">
    <location>
        <begin position="342"/>
        <end position="354"/>
    </location>
</feature>
<evidence type="ECO:0000256" key="1">
    <source>
        <dbReference type="SAM" id="MobiDB-lite"/>
    </source>
</evidence>
<proteinExistence type="predicted"/>
<accession>A0A8K0QVX3</accession>
<sequence length="447" mass="47758">MSFHSNSGQSEIYKVDNSSPHSGEYVGYQPGSLDDANFTWPVAAESSSYWTTDTRDDSSIPALNSPKYSPPTPQPLSSPDFRNVDYTPYSPASPQYYTGELPIPHRLPGDSPSYVLTSPRVDTADSPSASPLSYYPPSPSHHTTESPTPDRPFVLTTPSYSPTTPSYAPTGPRFGTADPPSANRSIYDPTSPDHRTRGQSGSLPTYAPSSSSNYTGYSPIQNDSSGSTSSYVPNGPGSHGRELSSFPATPALDDAATSVALNCQNIGQSSRLTSLNAKLPRLRVADTHSRPSDVVGPSFHLNGPGIAGSSALDPNNPNIVEGSTSFSVPSPPPKRRKTSPPIREDRVADTHARPSDVVGPSFHLNAPEAAGGAALSLNHPNIVERSTPSPLLSPPSKRRKTSPPSQEDIRWMIETEHCKISFTRDLSGDVLITIRARDGVNVLVQPM</sequence>
<dbReference type="OrthoDB" id="10522619at2759"/>
<keyword evidence="3" id="KW-1185">Reference proteome</keyword>
<feature type="region of interest" description="Disordered" evidence="1">
    <location>
        <begin position="284"/>
        <end position="407"/>
    </location>
</feature>
<dbReference type="AlphaFoldDB" id="A0A8K0QVX3"/>
<organism evidence="2 3">
    <name type="scientific">Paraphoma chrysanthemicola</name>
    <dbReference type="NCBI Taxonomy" id="798071"/>
    <lineage>
        <taxon>Eukaryota</taxon>
        <taxon>Fungi</taxon>
        <taxon>Dikarya</taxon>
        <taxon>Ascomycota</taxon>
        <taxon>Pezizomycotina</taxon>
        <taxon>Dothideomycetes</taxon>
        <taxon>Pleosporomycetidae</taxon>
        <taxon>Pleosporales</taxon>
        <taxon>Pleosporineae</taxon>
        <taxon>Phaeosphaeriaceae</taxon>
        <taxon>Paraphoma</taxon>
    </lineage>
</organism>
<gene>
    <name evidence="2" type="ORF">FB567DRAFT_612921</name>
</gene>
<evidence type="ECO:0000313" key="3">
    <source>
        <dbReference type="Proteomes" id="UP000813461"/>
    </source>
</evidence>
<protein>
    <submittedName>
        <fullName evidence="2">Uncharacterized protein</fullName>
    </submittedName>
</protein>
<name>A0A8K0QVX3_9PLEO</name>
<feature type="compositionally biased region" description="Polar residues" evidence="1">
    <location>
        <begin position="312"/>
        <end position="328"/>
    </location>
</feature>
<feature type="compositionally biased region" description="Low complexity" evidence="1">
    <location>
        <begin position="156"/>
        <end position="172"/>
    </location>
</feature>
<reference evidence="2" key="1">
    <citation type="journal article" date="2021" name="Nat. Commun.">
        <title>Genetic determinants of endophytism in the Arabidopsis root mycobiome.</title>
        <authorList>
            <person name="Mesny F."/>
            <person name="Miyauchi S."/>
            <person name="Thiergart T."/>
            <person name="Pickel B."/>
            <person name="Atanasova L."/>
            <person name="Karlsson M."/>
            <person name="Huettel B."/>
            <person name="Barry K.W."/>
            <person name="Haridas S."/>
            <person name="Chen C."/>
            <person name="Bauer D."/>
            <person name="Andreopoulos W."/>
            <person name="Pangilinan J."/>
            <person name="LaButti K."/>
            <person name="Riley R."/>
            <person name="Lipzen A."/>
            <person name="Clum A."/>
            <person name="Drula E."/>
            <person name="Henrissat B."/>
            <person name="Kohler A."/>
            <person name="Grigoriev I.V."/>
            <person name="Martin F.M."/>
            <person name="Hacquard S."/>
        </authorList>
    </citation>
    <scope>NUCLEOTIDE SEQUENCE</scope>
    <source>
        <strain evidence="2">MPI-SDFR-AT-0120</strain>
    </source>
</reference>
<evidence type="ECO:0000313" key="2">
    <source>
        <dbReference type="EMBL" id="KAH7070875.1"/>
    </source>
</evidence>
<feature type="compositionally biased region" description="Polar residues" evidence="1">
    <location>
        <begin position="1"/>
        <end position="21"/>
    </location>
</feature>